<accession>A0A6G9IEL2</accession>
<dbReference type="Proteomes" id="UP000501168">
    <property type="component" value="Chromosome"/>
</dbReference>
<organism evidence="1 2">
    <name type="scientific">Zophobihabitans entericus</name>
    <dbReference type="NCBI Taxonomy" id="1635327"/>
    <lineage>
        <taxon>Bacteria</taxon>
        <taxon>Pseudomonadati</taxon>
        <taxon>Pseudomonadota</taxon>
        <taxon>Gammaproteobacteria</taxon>
        <taxon>Orbales</taxon>
        <taxon>Orbaceae</taxon>
        <taxon>Zophobihabitans</taxon>
    </lineage>
</organism>
<dbReference type="KEGG" id="orb:IPMB12_10835"/>
<evidence type="ECO:0000313" key="2">
    <source>
        <dbReference type="Proteomes" id="UP000501168"/>
    </source>
</evidence>
<dbReference type="AlphaFoldDB" id="A0A6G9IEL2"/>
<dbReference type="InParanoid" id="A0A6G9IEL2"/>
<dbReference type="RefSeq" id="WP_166917431.1">
    <property type="nucleotide sequence ID" value="NZ_CP050253.1"/>
</dbReference>
<proteinExistence type="predicted"/>
<reference evidence="1 2" key="1">
    <citation type="submission" date="2020-03" db="EMBL/GenBank/DDBJ databases">
        <title>Complete genome sequence of Orbus sp. IPMB12 (BCRC 80908).</title>
        <authorList>
            <person name="Lo W.-S."/>
            <person name="Chang T.-H."/>
            <person name="Kuo C.-H."/>
        </authorList>
    </citation>
    <scope>NUCLEOTIDE SEQUENCE [LARGE SCALE GENOMIC DNA]</scope>
    <source>
        <strain evidence="1 2">IPMB12</strain>
    </source>
</reference>
<evidence type="ECO:0000313" key="1">
    <source>
        <dbReference type="EMBL" id="QIQ22134.1"/>
    </source>
</evidence>
<name>A0A6G9IEL2_9GAMM</name>
<sequence length="275" mass="32002">MTLIQRNFKHDPTRFNVLSSGGGTQSIAIICLIHAKKLPKPDCIVMIDTEREASNALNYQRQYMMPMCHEIGLDYYIVEKSLISPIDLIYPKNGTVLPGYHSEFNGRNKSGHCKGKQPGYCSVKWKSDVFQKFLNMQYGERYLTKRGVNIWLGMSFDEPKRIKTILGKWQRKYPLFEMMITRETAIKLVEDYGLPTPPRSACWMCPNRSDAEWLWMKDNVPEDFKKACEHEKELQQDFPHLWLTRYGVPLDKAPFLSQDNMTNLTQFCDTGMCFS</sequence>
<evidence type="ECO:0008006" key="3">
    <source>
        <dbReference type="Google" id="ProtNLM"/>
    </source>
</evidence>
<gene>
    <name evidence="1" type="ORF">IPMB12_10835</name>
</gene>
<keyword evidence="2" id="KW-1185">Reference proteome</keyword>
<dbReference type="EMBL" id="CP050253">
    <property type="protein sequence ID" value="QIQ22134.1"/>
    <property type="molecule type" value="Genomic_DNA"/>
</dbReference>
<protein>
    <recommendedName>
        <fullName evidence="3">Phosphoadenosine phosphosulphate reductase domain-containing protein</fullName>
    </recommendedName>
</protein>